<evidence type="ECO:0000313" key="6">
    <source>
        <dbReference type="Proteomes" id="UP001229025"/>
    </source>
</evidence>
<dbReference type="NCBIfam" id="TIGR00254">
    <property type="entry name" value="GGDEF"/>
    <property type="match status" value="1"/>
</dbReference>
<dbReference type="SMART" id="SM00267">
    <property type="entry name" value="GGDEF"/>
    <property type="match status" value="1"/>
</dbReference>
<dbReference type="CDD" id="cd01949">
    <property type="entry name" value="GGDEF"/>
    <property type="match status" value="1"/>
</dbReference>
<feature type="domain" description="EAL" evidence="3">
    <location>
        <begin position="571"/>
        <end position="821"/>
    </location>
</feature>
<dbReference type="InterPro" id="IPR007892">
    <property type="entry name" value="CHASE4"/>
</dbReference>
<dbReference type="Gene3D" id="3.20.20.450">
    <property type="entry name" value="EAL domain"/>
    <property type="match status" value="1"/>
</dbReference>
<evidence type="ECO:0000259" key="3">
    <source>
        <dbReference type="PROSITE" id="PS50883"/>
    </source>
</evidence>
<dbReference type="InterPro" id="IPR013767">
    <property type="entry name" value="PAS_fold"/>
</dbReference>
<dbReference type="PANTHER" id="PTHR44757">
    <property type="entry name" value="DIGUANYLATE CYCLASE DGCP"/>
    <property type="match status" value="1"/>
</dbReference>
<dbReference type="Pfam" id="PF00563">
    <property type="entry name" value="EAL"/>
    <property type="match status" value="1"/>
</dbReference>
<dbReference type="InterPro" id="IPR000014">
    <property type="entry name" value="PAS"/>
</dbReference>
<dbReference type="Gene3D" id="3.30.70.270">
    <property type="match status" value="1"/>
</dbReference>
<dbReference type="SMART" id="SM00052">
    <property type="entry name" value="EAL"/>
    <property type="match status" value="1"/>
</dbReference>
<evidence type="ECO:0000259" key="2">
    <source>
        <dbReference type="PROSITE" id="PS50112"/>
    </source>
</evidence>
<dbReference type="InterPro" id="IPR035919">
    <property type="entry name" value="EAL_sf"/>
</dbReference>
<proteinExistence type="predicted"/>
<dbReference type="RefSeq" id="WP_284727554.1">
    <property type="nucleotide sequence ID" value="NZ_JASCSA010000022.1"/>
</dbReference>
<feature type="domain" description="PAS" evidence="2">
    <location>
        <begin position="275"/>
        <end position="327"/>
    </location>
</feature>
<dbReference type="SUPFAM" id="SSF141868">
    <property type="entry name" value="EAL domain-like"/>
    <property type="match status" value="1"/>
</dbReference>
<dbReference type="EMBL" id="JASCSA010000022">
    <property type="protein sequence ID" value="MDI5886001.1"/>
    <property type="molecule type" value="Genomic_DNA"/>
</dbReference>
<accession>A0ABT6UTG9</accession>
<gene>
    <name evidence="5" type="ORF">QLT01_16785</name>
</gene>
<comment type="caution">
    <text evidence="5">The sequence shown here is derived from an EMBL/GenBank/DDBJ whole genome shotgun (WGS) entry which is preliminary data.</text>
</comment>
<dbReference type="PROSITE" id="PS50883">
    <property type="entry name" value="EAL"/>
    <property type="match status" value="1"/>
</dbReference>
<dbReference type="Proteomes" id="UP001229025">
    <property type="component" value="Unassembled WGS sequence"/>
</dbReference>
<dbReference type="Pfam" id="PF00990">
    <property type="entry name" value="GGDEF"/>
    <property type="match status" value="1"/>
</dbReference>
<dbReference type="InterPro" id="IPR035965">
    <property type="entry name" value="PAS-like_dom_sf"/>
</dbReference>
<dbReference type="Pfam" id="PF05228">
    <property type="entry name" value="CHASE4"/>
    <property type="match status" value="1"/>
</dbReference>
<keyword evidence="1" id="KW-1133">Transmembrane helix</keyword>
<sequence>MFVIVALFLMSGGSLIYLSLAVDEDQLAHDKSDVSLALNSRLEQIAIALDDYAFWIDSYDYTYGEVDHEWAYERDNIGASLYPTYGLNGVFIVGPAGATRYALINGELTDIKVEEWIQSDLPRLLEKAREGSLEDEVASEYTAVNGVPAVVSAAVIRPDSSYVQFETLSYLLYVDILDATKLAALADSYDLKGLRAGIGAGEDLEEPYVILASEEVGDIVVQWQKTAYGQNILIKVLPIWVLVGGLVLFLLIWLRKRINHASKVVDEVQGSLKVSEQRFKNLSEISSDWIWQSDTDQVLVYLSERFEPLTGLSTSAWIGRPLSELLQYNASTLVAIATRGAAAGRQPIECELRDGEGRVRYCQIFASEFRVGGELKGYQGTVCDITREMEAKAKIEHISQHDPLTGLANRHRLDRFLGEKLSTEVSGDHPLFVLALDLDRFKPVNDTYGHAVGDQVLREIAKAIQGCIEDRDMVARLGGDEFIVVATQCKTSQDAARLGQCLIDKINQPIQIGNHVIHVGTSIGIVAAPYHALTHDAMLRGADIALYEAKSQGRNVACIYDPSMSERIMERRQLEMDLCQAVARKELRLEFQPRFDAMTQGIIGAEALVRWHHPIRGVLSPDCFIPVAEENGVIFEISDWVLREACWNAMSWENELWVSVNLSPVEFQRHDLVQRIQRVLEETGLSAERLELEITENIVREDSEAILTTMSDLKALGVRLSMDNFGTDYSSLGYLQSYPFDGIKIDRSFLMYLDHSERHEAVVDAIIRMGHALSLNVTIGGVETTEQLERVSSLSCDQVQGFYLGPPISPASFKELVCDGVCR</sequence>
<keyword evidence="1" id="KW-0472">Membrane</keyword>
<evidence type="ECO:0000256" key="1">
    <source>
        <dbReference type="SAM" id="Phobius"/>
    </source>
</evidence>
<dbReference type="Pfam" id="PF00989">
    <property type="entry name" value="PAS"/>
    <property type="match status" value="1"/>
</dbReference>
<name>A0ABT6UTG9_9GAMM</name>
<keyword evidence="6" id="KW-1185">Reference proteome</keyword>
<reference evidence="6" key="1">
    <citation type="submission" date="2023-07" db="EMBL/GenBank/DDBJ databases">
        <title>Genome-based characterization of strain KMM 296 and proposal for reclassification of Cobetia litoralis and Cobetia pacifica, and emended description of the species Cobetia amphilecti and Cobetia marina.</title>
        <authorList>
            <person name="Balabanova L."/>
            <person name="Nedashkovskaya O."/>
        </authorList>
    </citation>
    <scope>NUCLEOTIDE SEQUENCE [LARGE SCALE GENOMIC DNA]</scope>
    <source>
        <strain evidence="6">NRIC 0815</strain>
    </source>
</reference>
<evidence type="ECO:0000313" key="5">
    <source>
        <dbReference type="EMBL" id="MDI5886001.1"/>
    </source>
</evidence>
<keyword evidence="1" id="KW-0812">Transmembrane</keyword>
<dbReference type="InterPro" id="IPR052155">
    <property type="entry name" value="Biofilm_reg_signaling"/>
</dbReference>
<dbReference type="PROSITE" id="PS50887">
    <property type="entry name" value="GGDEF"/>
    <property type="match status" value="1"/>
</dbReference>
<dbReference type="PANTHER" id="PTHR44757:SF10">
    <property type="entry name" value="MEMBRANE PROTEIN"/>
    <property type="match status" value="1"/>
</dbReference>
<dbReference type="CDD" id="cd01948">
    <property type="entry name" value="EAL"/>
    <property type="match status" value="1"/>
</dbReference>
<dbReference type="PROSITE" id="PS50112">
    <property type="entry name" value="PAS"/>
    <property type="match status" value="1"/>
</dbReference>
<dbReference type="InterPro" id="IPR043128">
    <property type="entry name" value="Rev_trsase/Diguanyl_cyclase"/>
</dbReference>
<dbReference type="SUPFAM" id="SSF55073">
    <property type="entry name" value="Nucleotide cyclase"/>
    <property type="match status" value="1"/>
</dbReference>
<dbReference type="InterPro" id="IPR000160">
    <property type="entry name" value="GGDEF_dom"/>
</dbReference>
<protein>
    <submittedName>
        <fullName evidence="5">EAL domain-containing protein</fullName>
    </submittedName>
</protein>
<dbReference type="SUPFAM" id="SSF55785">
    <property type="entry name" value="PYP-like sensor domain (PAS domain)"/>
    <property type="match status" value="1"/>
</dbReference>
<feature type="transmembrane region" description="Helical" evidence="1">
    <location>
        <begin position="232"/>
        <end position="254"/>
    </location>
</feature>
<dbReference type="CDD" id="cd00130">
    <property type="entry name" value="PAS"/>
    <property type="match status" value="1"/>
</dbReference>
<feature type="domain" description="GGDEF" evidence="4">
    <location>
        <begin position="429"/>
        <end position="562"/>
    </location>
</feature>
<evidence type="ECO:0000259" key="4">
    <source>
        <dbReference type="PROSITE" id="PS50887"/>
    </source>
</evidence>
<organism evidence="5 6">
    <name type="scientific">Cobetia amphilecti</name>
    <dbReference type="NCBI Taxonomy" id="1055104"/>
    <lineage>
        <taxon>Bacteria</taxon>
        <taxon>Pseudomonadati</taxon>
        <taxon>Pseudomonadota</taxon>
        <taxon>Gammaproteobacteria</taxon>
        <taxon>Oceanospirillales</taxon>
        <taxon>Halomonadaceae</taxon>
        <taxon>Cobetia</taxon>
    </lineage>
</organism>
<dbReference type="Gene3D" id="3.30.450.20">
    <property type="entry name" value="PAS domain"/>
    <property type="match status" value="1"/>
</dbReference>
<dbReference type="InterPro" id="IPR029787">
    <property type="entry name" value="Nucleotide_cyclase"/>
</dbReference>
<dbReference type="NCBIfam" id="TIGR00229">
    <property type="entry name" value="sensory_box"/>
    <property type="match status" value="1"/>
</dbReference>
<dbReference type="InterPro" id="IPR001633">
    <property type="entry name" value="EAL_dom"/>
</dbReference>